<accession>A0A1C7IC05</accession>
<dbReference type="RefSeq" id="WP_065542216.1">
    <property type="nucleotide sequence ID" value="NZ_CP015405.2"/>
</dbReference>
<dbReference type="Gene3D" id="3.90.1640.30">
    <property type="match status" value="1"/>
</dbReference>
<protein>
    <recommendedName>
        <fullName evidence="2">Single-stranded-DNA-specific exonuclease RecJ</fullName>
    </recommendedName>
</protein>
<evidence type="ECO:0000256" key="3">
    <source>
        <dbReference type="ARBA" id="ARBA00022722"/>
    </source>
</evidence>
<dbReference type="PANTHER" id="PTHR30255:SF2">
    <property type="entry name" value="SINGLE-STRANDED-DNA-SPECIFIC EXONUCLEASE RECJ"/>
    <property type="match status" value="1"/>
</dbReference>
<keyword evidence="5 9" id="KW-0269">Exonuclease</keyword>
<gene>
    <name evidence="9" type="ORF">A4V09_09845</name>
</gene>
<evidence type="ECO:0000259" key="6">
    <source>
        <dbReference type="Pfam" id="PF01368"/>
    </source>
</evidence>
<dbReference type="PANTHER" id="PTHR30255">
    <property type="entry name" value="SINGLE-STRANDED-DNA-SPECIFIC EXONUCLEASE RECJ"/>
    <property type="match status" value="1"/>
</dbReference>
<evidence type="ECO:0000256" key="2">
    <source>
        <dbReference type="ARBA" id="ARBA00019841"/>
    </source>
</evidence>
<keyword evidence="4" id="KW-0378">Hydrolase</keyword>
<dbReference type="GO" id="GO:0003676">
    <property type="term" value="F:nucleic acid binding"/>
    <property type="evidence" value="ECO:0007669"/>
    <property type="project" value="InterPro"/>
</dbReference>
<dbReference type="AlphaFoldDB" id="A0A1C7IC05"/>
<keyword evidence="3" id="KW-0540">Nuclease</keyword>
<dbReference type="InterPro" id="IPR041122">
    <property type="entry name" value="RecJ_OB"/>
</dbReference>
<dbReference type="OrthoDB" id="9809852at2"/>
<dbReference type="Gene3D" id="3.10.310.30">
    <property type="match status" value="1"/>
</dbReference>
<dbReference type="InterPro" id="IPR051673">
    <property type="entry name" value="SSDNA_exonuclease_RecJ"/>
</dbReference>
<proteinExistence type="inferred from homology"/>
<dbReference type="InterPro" id="IPR004610">
    <property type="entry name" value="RecJ"/>
</dbReference>
<evidence type="ECO:0000313" key="10">
    <source>
        <dbReference type="Proteomes" id="UP000092574"/>
    </source>
</evidence>
<dbReference type="EMBL" id="CP015405">
    <property type="protein sequence ID" value="ANU76039.1"/>
    <property type="molecule type" value="Genomic_DNA"/>
</dbReference>
<keyword evidence="10" id="KW-1185">Reference proteome</keyword>
<organism evidence="9 10">
    <name type="scientific">Blautia pseudococcoides</name>
    <dbReference type="NCBI Taxonomy" id="1796616"/>
    <lineage>
        <taxon>Bacteria</taxon>
        <taxon>Bacillati</taxon>
        <taxon>Bacillota</taxon>
        <taxon>Clostridia</taxon>
        <taxon>Lachnospirales</taxon>
        <taxon>Lachnospiraceae</taxon>
        <taxon>Blautia</taxon>
    </lineage>
</organism>
<reference evidence="9" key="1">
    <citation type="submission" date="2017-04" db="EMBL/GenBank/DDBJ databases">
        <title>Complete Genome Sequences of Twelve Strains of a Stable Defined Moderately Diverse Mouse Microbiota 2 (sDMDMm2).</title>
        <authorList>
            <person name="Uchimura Y."/>
            <person name="Wyss M."/>
            <person name="Brugiroux S."/>
            <person name="Limenitakis J.P."/>
            <person name="Stecher B."/>
            <person name="McCoy K.D."/>
            <person name="Macpherson A.J."/>
        </authorList>
    </citation>
    <scope>NUCLEOTIDE SEQUENCE</scope>
    <source>
        <strain evidence="9">YL58</strain>
    </source>
</reference>
<dbReference type="GO" id="GO:0006281">
    <property type="term" value="P:DNA repair"/>
    <property type="evidence" value="ECO:0007669"/>
    <property type="project" value="InterPro"/>
</dbReference>
<comment type="similarity">
    <text evidence="1">Belongs to the RecJ family.</text>
</comment>
<feature type="domain" description="RecJ OB" evidence="8">
    <location>
        <begin position="461"/>
        <end position="568"/>
    </location>
</feature>
<name>A0A1C7IC05_9FIRM</name>
<dbReference type="STRING" id="1796616.A4V09_09845"/>
<dbReference type="GO" id="GO:0006310">
    <property type="term" value="P:DNA recombination"/>
    <property type="evidence" value="ECO:0007669"/>
    <property type="project" value="InterPro"/>
</dbReference>
<dbReference type="Pfam" id="PF02272">
    <property type="entry name" value="DHHA1"/>
    <property type="match status" value="1"/>
</dbReference>
<evidence type="ECO:0000313" key="9">
    <source>
        <dbReference type="EMBL" id="ANU76039.1"/>
    </source>
</evidence>
<feature type="domain" description="DHHA1" evidence="7">
    <location>
        <begin position="355"/>
        <end position="447"/>
    </location>
</feature>
<dbReference type="Pfam" id="PF17768">
    <property type="entry name" value="RecJ_OB"/>
    <property type="match status" value="1"/>
</dbReference>
<dbReference type="InterPro" id="IPR038763">
    <property type="entry name" value="DHH_sf"/>
</dbReference>
<evidence type="ECO:0000259" key="7">
    <source>
        <dbReference type="Pfam" id="PF02272"/>
    </source>
</evidence>
<dbReference type="KEGG" id="byl:A4V09_09845"/>
<dbReference type="NCBIfam" id="TIGR00644">
    <property type="entry name" value="recJ"/>
    <property type="match status" value="1"/>
</dbReference>
<sequence length="571" mass="64060">MEKWVISAKKADFYEISRKFGVDPVIARLIRNRDQITDKEIDRYLHGKMSGLHSWKLLKGMDAALAILEQKTREGKKIRIIGDYDIDGVCSTYILLTGLRHAGACVDVDIPDRMKDGYGVSKELIDLAYEAGTDTIVTCDNGISAIEQIAYAKNLGMTVVVTDHHEIPYEEQEDGSLRTFVPDADAIVNPKQQDCPYPYKGICGAMVAYKVICGLYERMGFPASDMEELIEFAAIATVGDVMDLQDENRIIVKEGLKRIMRTQNPGLKALIHVNHLEDKPLTAYHIGFVIGPCMNASGRLSTAKRALKLLLCRDREEAAALAEDLKALNDSRKDMTAKGVEEAVQMVENTSLKEDRVLVIYLADCHESLAGIIAGRIRELYSKPVFVLTRAEEGVKGSGRSIESYHMFRELTRCRELLTKFGGHPMAAGLSLPEENVDPFRRMLNENCTLTEEEMAEKVLIDVPMPISYVNMPLIRQLSLLEPFGKGNTKPLFAQKNVRVENCRVFGKNRNVVKMDLFDENGCQAQGVWFGDGDAFAEKIKEKPRWSVAYYPSINAYNGRESIEIIIQNFI</sequence>
<dbReference type="Proteomes" id="UP000092574">
    <property type="component" value="Chromosome"/>
</dbReference>
<dbReference type="InterPro" id="IPR001667">
    <property type="entry name" value="DDH_dom"/>
</dbReference>
<evidence type="ECO:0000256" key="1">
    <source>
        <dbReference type="ARBA" id="ARBA00005915"/>
    </source>
</evidence>
<evidence type="ECO:0000256" key="5">
    <source>
        <dbReference type="ARBA" id="ARBA00022839"/>
    </source>
</evidence>
<evidence type="ECO:0000256" key="4">
    <source>
        <dbReference type="ARBA" id="ARBA00022801"/>
    </source>
</evidence>
<dbReference type="InterPro" id="IPR003156">
    <property type="entry name" value="DHHA1_dom"/>
</dbReference>
<dbReference type="Pfam" id="PF01368">
    <property type="entry name" value="DHH"/>
    <property type="match status" value="1"/>
</dbReference>
<evidence type="ECO:0000259" key="8">
    <source>
        <dbReference type="Pfam" id="PF17768"/>
    </source>
</evidence>
<dbReference type="GO" id="GO:0008409">
    <property type="term" value="F:5'-3' exonuclease activity"/>
    <property type="evidence" value="ECO:0007669"/>
    <property type="project" value="InterPro"/>
</dbReference>
<dbReference type="SUPFAM" id="SSF64182">
    <property type="entry name" value="DHH phosphoesterases"/>
    <property type="match status" value="1"/>
</dbReference>
<feature type="domain" description="DDH" evidence="6">
    <location>
        <begin position="77"/>
        <end position="236"/>
    </location>
</feature>